<sequence length="245" mass="26380">MGKAGIKYCAHKRIKNFSWAIHQTGNAQAREEKEYGYLGAVLGKKEGLGDEIAEEVNELNRIISRNRVGDLVVVVQRNRGINERNNGNAQARGLENDGGLPVGVEDDEAVGGLGRGEAEALVAVAELLWAAAVGEKAAGAPEGRHGGRVATNLLRHQVDDVVEEWVRVDEHEAGVLAGQGRHEVGGAAEGDQGLVGVDDGDVVADSQCQMLRVVPHHSPPYVGVRAQQLLYQQRLQRRRHSTTTT</sequence>
<dbReference type="Gramene" id="FCD_00034792-RA">
    <property type="protein sequence ID" value="FCD_00034792-RA:cds"/>
    <property type="gene ID" value="FCD_00034792"/>
</dbReference>
<gene>
    <name evidence="1" type="ORF">TIFTF001_016821</name>
</gene>
<proteinExistence type="predicted"/>
<evidence type="ECO:0000313" key="1">
    <source>
        <dbReference type="EMBL" id="GMN47648.1"/>
    </source>
</evidence>
<accession>A0AA88D6I8</accession>
<protein>
    <submittedName>
        <fullName evidence="1">Uncharacterized protein</fullName>
    </submittedName>
</protein>
<name>A0AA88D6I8_FICCA</name>
<comment type="caution">
    <text evidence="1">The sequence shown here is derived from an EMBL/GenBank/DDBJ whole genome shotgun (WGS) entry which is preliminary data.</text>
</comment>
<keyword evidence="2" id="KW-1185">Reference proteome</keyword>
<dbReference type="AlphaFoldDB" id="A0AA88D6I8"/>
<dbReference type="Proteomes" id="UP001187192">
    <property type="component" value="Unassembled WGS sequence"/>
</dbReference>
<dbReference type="EMBL" id="BTGU01000026">
    <property type="protein sequence ID" value="GMN47648.1"/>
    <property type="molecule type" value="Genomic_DNA"/>
</dbReference>
<reference evidence="1" key="1">
    <citation type="submission" date="2023-07" db="EMBL/GenBank/DDBJ databases">
        <title>draft genome sequence of fig (Ficus carica).</title>
        <authorList>
            <person name="Takahashi T."/>
            <person name="Nishimura K."/>
        </authorList>
    </citation>
    <scope>NUCLEOTIDE SEQUENCE</scope>
</reference>
<organism evidence="1 2">
    <name type="scientific">Ficus carica</name>
    <name type="common">Common fig</name>
    <dbReference type="NCBI Taxonomy" id="3494"/>
    <lineage>
        <taxon>Eukaryota</taxon>
        <taxon>Viridiplantae</taxon>
        <taxon>Streptophyta</taxon>
        <taxon>Embryophyta</taxon>
        <taxon>Tracheophyta</taxon>
        <taxon>Spermatophyta</taxon>
        <taxon>Magnoliopsida</taxon>
        <taxon>eudicotyledons</taxon>
        <taxon>Gunneridae</taxon>
        <taxon>Pentapetalae</taxon>
        <taxon>rosids</taxon>
        <taxon>fabids</taxon>
        <taxon>Rosales</taxon>
        <taxon>Moraceae</taxon>
        <taxon>Ficeae</taxon>
        <taxon>Ficus</taxon>
    </lineage>
</organism>
<evidence type="ECO:0000313" key="2">
    <source>
        <dbReference type="Proteomes" id="UP001187192"/>
    </source>
</evidence>